<organism evidence="3 4">
    <name type="scientific">Hydrogenovibrio crunogenus</name>
    <dbReference type="NCBI Taxonomy" id="39765"/>
    <lineage>
        <taxon>Bacteria</taxon>
        <taxon>Pseudomonadati</taxon>
        <taxon>Pseudomonadota</taxon>
        <taxon>Gammaproteobacteria</taxon>
        <taxon>Thiotrichales</taxon>
        <taxon>Piscirickettsiaceae</taxon>
        <taxon>Hydrogenovibrio</taxon>
    </lineage>
</organism>
<name>A0A4P7P059_9GAMM</name>
<accession>A0A4P7P059</accession>
<feature type="coiled-coil region" evidence="1">
    <location>
        <begin position="51"/>
        <end position="85"/>
    </location>
</feature>
<dbReference type="EMBL" id="CP032096">
    <property type="protein sequence ID" value="QBZ83510.1"/>
    <property type="molecule type" value="Genomic_DNA"/>
</dbReference>
<evidence type="ECO:0000256" key="2">
    <source>
        <dbReference type="SAM" id="SignalP"/>
    </source>
</evidence>
<dbReference type="RefSeq" id="WP_135796125.1">
    <property type="nucleotide sequence ID" value="NZ_CP032096.1"/>
</dbReference>
<dbReference type="Proteomes" id="UP000296201">
    <property type="component" value="Chromosome"/>
</dbReference>
<keyword evidence="1" id="KW-0175">Coiled coil</keyword>
<sequence precursor="true">MKKITFVVSIMLMLFTFQTIAEAASISTRVRILEGKVYKQSKLIKQQARQNRSYSKELKNGLKDIEQLKLEVKDFIRQQEANKKKKKTFKDHRYSFP</sequence>
<evidence type="ECO:0000256" key="1">
    <source>
        <dbReference type="SAM" id="Coils"/>
    </source>
</evidence>
<evidence type="ECO:0000313" key="4">
    <source>
        <dbReference type="Proteomes" id="UP000296201"/>
    </source>
</evidence>
<feature type="chain" id="PRO_5020757026" evidence="2">
    <location>
        <begin position="24"/>
        <end position="97"/>
    </location>
</feature>
<evidence type="ECO:0000313" key="3">
    <source>
        <dbReference type="EMBL" id="QBZ83510.1"/>
    </source>
</evidence>
<keyword evidence="2" id="KW-0732">Signal</keyword>
<gene>
    <name evidence="3" type="ORF">GHNINEIG_01565</name>
</gene>
<dbReference type="OrthoDB" id="5612703at2"/>
<dbReference type="AlphaFoldDB" id="A0A4P7P059"/>
<keyword evidence="4" id="KW-1185">Reference proteome</keyword>
<proteinExistence type="predicted"/>
<feature type="signal peptide" evidence="2">
    <location>
        <begin position="1"/>
        <end position="23"/>
    </location>
</feature>
<reference evidence="3 4" key="1">
    <citation type="submission" date="2018-08" db="EMBL/GenBank/DDBJ databases">
        <title>Horizontal acquisition of hydrogen conversion ability and other habitat adaptations in Hydrogenovibrio crunogenus strains.</title>
        <authorList>
            <person name="Gonnella G."/>
            <person name="Adam N."/>
            <person name="Perner M."/>
        </authorList>
    </citation>
    <scope>NUCLEOTIDE SEQUENCE [LARGE SCALE GENOMIC DNA]</scope>
    <source>
        <strain evidence="3 4">SP-41</strain>
    </source>
</reference>
<protein>
    <submittedName>
        <fullName evidence="3">Uncharacterized protein</fullName>
    </submittedName>
</protein>